<evidence type="ECO:0000313" key="1">
    <source>
        <dbReference type="EMBL" id="BAJ77971.1"/>
    </source>
</evidence>
<reference evidence="1" key="1">
    <citation type="submission" date="2011-02" db="EMBL/GenBank/DDBJ databases">
        <title>Construction and analysis of full-length cDNA library of Cryptosporidium parvum.</title>
        <authorList>
            <person name="Yamagishi J."/>
            <person name="Wakaguri H."/>
            <person name="Sugano S."/>
            <person name="Kawano S."/>
            <person name="Fujisaki K."/>
            <person name="Sugimoto C."/>
            <person name="Watanabe J."/>
            <person name="Suzuki Y."/>
            <person name="Kimata I."/>
            <person name="Xuan X."/>
        </authorList>
    </citation>
    <scope>NUCLEOTIDE SEQUENCE</scope>
    <source>
        <strain evidence="1">HNJ-1</strain>
    </source>
</reference>
<name>F0X5V0_CRYPV</name>
<sequence>MIFSPLNPPIANILPSSRVIDAKFRLPISMEGPTLHESVRGSYISRLSNALLELLYPPNKAQFDLSRLVLEP</sequence>
<accession>F0X5V0</accession>
<organism evidence="1">
    <name type="scientific">Cryptosporidium parvum</name>
    <dbReference type="NCBI Taxonomy" id="5807"/>
    <lineage>
        <taxon>Eukaryota</taxon>
        <taxon>Sar</taxon>
        <taxon>Alveolata</taxon>
        <taxon>Apicomplexa</taxon>
        <taxon>Conoidasida</taxon>
        <taxon>Coccidia</taxon>
        <taxon>Eucoccidiorida</taxon>
        <taxon>Eimeriorina</taxon>
        <taxon>Cryptosporidiidae</taxon>
        <taxon>Cryptosporidium</taxon>
    </lineage>
</organism>
<dbReference type="AlphaFoldDB" id="F0X5V0"/>
<protein>
    <submittedName>
        <fullName evidence="1">Uncharacterized protein</fullName>
    </submittedName>
</protein>
<dbReference type="EMBL" id="FX115868">
    <property type="protein sequence ID" value="BAJ77971.1"/>
    <property type="molecule type" value="mRNA"/>
</dbReference>
<proteinExistence type="evidence at transcript level"/>